<dbReference type="Proteomes" id="UP000014760">
    <property type="component" value="Unassembled WGS sequence"/>
</dbReference>
<dbReference type="EMBL" id="KB311733">
    <property type="protein sequence ID" value="ELT88717.1"/>
    <property type="molecule type" value="Genomic_DNA"/>
</dbReference>
<dbReference type="EnsemblMetazoa" id="CapteT202064">
    <property type="protein sequence ID" value="CapteP202064"/>
    <property type="gene ID" value="CapteG202064"/>
</dbReference>
<dbReference type="EMBL" id="AMQN01003420">
    <property type="status" value="NOT_ANNOTATED_CDS"/>
    <property type="molecule type" value="Genomic_DNA"/>
</dbReference>
<evidence type="ECO:0000313" key="3">
    <source>
        <dbReference type="EnsemblMetazoa" id="CapteP202064"/>
    </source>
</evidence>
<reference evidence="2 4" key="2">
    <citation type="journal article" date="2013" name="Nature">
        <title>Insights into bilaterian evolution from three spiralian genomes.</title>
        <authorList>
            <person name="Simakov O."/>
            <person name="Marletaz F."/>
            <person name="Cho S.J."/>
            <person name="Edsinger-Gonzales E."/>
            <person name="Havlak P."/>
            <person name="Hellsten U."/>
            <person name="Kuo D.H."/>
            <person name="Larsson T."/>
            <person name="Lv J."/>
            <person name="Arendt D."/>
            <person name="Savage R."/>
            <person name="Osoegawa K."/>
            <person name="de Jong P."/>
            <person name="Grimwood J."/>
            <person name="Chapman J.A."/>
            <person name="Shapiro H."/>
            <person name="Aerts A."/>
            <person name="Otillar R.P."/>
            <person name="Terry A.Y."/>
            <person name="Boore J.L."/>
            <person name="Grigoriev I.V."/>
            <person name="Lindberg D.R."/>
            <person name="Seaver E.C."/>
            <person name="Weisblat D.A."/>
            <person name="Putnam N.H."/>
            <person name="Rokhsar D.S."/>
        </authorList>
    </citation>
    <scope>NUCLEOTIDE SEQUENCE</scope>
    <source>
        <strain evidence="2 4">I ESC-2004</strain>
    </source>
</reference>
<dbReference type="SUPFAM" id="SSF57414">
    <property type="entry name" value="Hairpin loop containing domain-like"/>
    <property type="match status" value="2"/>
</dbReference>
<feature type="domain" description="Apple" evidence="1">
    <location>
        <begin position="493"/>
        <end position="566"/>
    </location>
</feature>
<evidence type="ECO:0000313" key="4">
    <source>
        <dbReference type="Proteomes" id="UP000014760"/>
    </source>
</evidence>
<sequence>MAGAKEAATEMSINNCLNMCQRREDCVAVDFEIQQKTCWFHTDEASLDNISPYPHTNLYVPNNCEEDGCAWTLHRNSNYPGSNWKETTGSTAHCLNFCRAAPSCTGVDFISSKGECWVHIDTADFSDMDLQVGTELYIMDGDCPAVADAEYSIKGCSYEVKPYTQGRGSTLNLNGITLDDCLEQCRIDKECVGADYVRTTEACWWHHTLTNLNDTSNSISIDLYIKDSDNCTEEVYKVTYSHGSCEWEVLKDTHAFDASGPASGVPLNTCLEYCTSLESDCTGVDFNGNECWFHSVGVDLMTREAALGNDLYLKGTGECDAYSTSTETHDDCLWTKHPFHRGIGATLSKTSVTLKECFEFCVQTEGCLGLDWISRKTECWFHFAQTNLDNMEHWVDSDLYAMANRQDCDLNGCSWIVRADFHLRDENSKTQNNLELDECLEFCRNHVDCVALDYVPEDARCWWHMTQHVLDNDQVQVGTNLYIKPARCVLGSCVWITKKNQHIAGSSSRAVTDVSLNECLEICTNDTCTAVDYIASTEQCWIHTIEDPTSQIEVQTGTRLYIKDTCGVLQTNPPPTTTTEVSASPASSVSQILLAVATLVTLLVTCT</sequence>
<name>R7TB71_CAPTE</name>
<evidence type="ECO:0000313" key="2">
    <source>
        <dbReference type="EMBL" id="ELT88717.1"/>
    </source>
</evidence>
<reference evidence="4" key="1">
    <citation type="submission" date="2012-12" db="EMBL/GenBank/DDBJ databases">
        <authorList>
            <person name="Hellsten U."/>
            <person name="Grimwood J."/>
            <person name="Chapman J.A."/>
            <person name="Shapiro H."/>
            <person name="Aerts A."/>
            <person name="Otillar R.P."/>
            <person name="Terry A.Y."/>
            <person name="Boore J.L."/>
            <person name="Simakov O."/>
            <person name="Marletaz F."/>
            <person name="Cho S.-J."/>
            <person name="Edsinger-Gonzales E."/>
            <person name="Havlak P."/>
            <person name="Kuo D.-H."/>
            <person name="Larsson T."/>
            <person name="Lv J."/>
            <person name="Arendt D."/>
            <person name="Savage R."/>
            <person name="Osoegawa K."/>
            <person name="de Jong P."/>
            <person name="Lindberg D.R."/>
            <person name="Seaver E.C."/>
            <person name="Weisblat D.A."/>
            <person name="Putnam N.H."/>
            <person name="Grigoriev I.V."/>
            <person name="Rokhsar D.S."/>
        </authorList>
    </citation>
    <scope>NUCLEOTIDE SEQUENCE</scope>
    <source>
        <strain evidence="4">I ESC-2004</strain>
    </source>
</reference>
<organism evidence="2">
    <name type="scientific">Capitella teleta</name>
    <name type="common">Polychaete worm</name>
    <dbReference type="NCBI Taxonomy" id="283909"/>
    <lineage>
        <taxon>Eukaryota</taxon>
        <taxon>Metazoa</taxon>
        <taxon>Spiralia</taxon>
        <taxon>Lophotrochozoa</taxon>
        <taxon>Annelida</taxon>
        <taxon>Polychaeta</taxon>
        <taxon>Sedentaria</taxon>
        <taxon>Scolecida</taxon>
        <taxon>Capitellidae</taxon>
        <taxon>Capitella</taxon>
    </lineage>
</organism>
<dbReference type="SMART" id="SM00473">
    <property type="entry name" value="PAN_AP"/>
    <property type="match status" value="6"/>
</dbReference>
<dbReference type="AlphaFoldDB" id="R7TB71"/>
<dbReference type="OrthoDB" id="6328037at2759"/>
<dbReference type="Gene3D" id="3.50.4.10">
    <property type="entry name" value="Hepatocyte Growth Factor"/>
    <property type="match status" value="7"/>
</dbReference>
<keyword evidence="4" id="KW-1185">Reference proteome</keyword>
<feature type="domain" description="Apple" evidence="1">
    <location>
        <begin position="408"/>
        <end position="488"/>
    </location>
</feature>
<dbReference type="InterPro" id="IPR003609">
    <property type="entry name" value="Pan_app"/>
</dbReference>
<gene>
    <name evidence="2" type="ORF">CAPTEDRAFT_202064</name>
</gene>
<dbReference type="OMA" id="PYTFCDD"/>
<reference evidence="3" key="3">
    <citation type="submission" date="2015-06" db="UniProtKB">
        <authorList>
            <consortium name="EnsemblMetazoa"/>
        </authorList>
    </citation>
    <scope>IDENTIFICATION</scope>
</reference>
<proteinExistence type="predicted"/>
<dbReference type="HOGENOM" id="CLU_449968_0_0_1"/>
<dbReference type="PROSITE" id="PS50948">
    <property type="entry name" value="PAN"/>
    <property type="match status" value="2"/>
</dbReference>
<protein>
    <recommendedName>
        <fullName evidence="1">Apple domain-containing protein</fullName>
    </recommendedName>
</protein>
<dbReference type="Pfam" id="PF00024">
    <property type="entry name" value="PAN_1"/>
    <property type="match status" value="2"/>
</dbReference>
<evidence type="ECO:0000259" key="1">
    <source>
        <dbReference type="PROSITE" id="PS50948"/>
    </source>
</evidence>
<accession>R7TB71</accession>